<name>A0AA39CF34_9EURO</name>
<proteinExistence type="inferred from homology"/>
<dbReference type="Pfam" id="PF00067">
    <property type="entry name" value="p450"/>
    <property type="match status" value="1"/>
</dbReference>
<keyword evidence="6" id="KW-0472">Membrane</keyword>
<reference evidence="7" key="1">
    <citation type="submission" date="2022-10" db="EMBL/GenBank/DDBJ databases">
        <title>Culturing micro-colonial fungi from biological soil crusts in the Mojave desert and describing Neophaeococcomyces mojavensis, and introducing the new genera and species Taxawa tesnikishii.</title>
        <authorList>
            <person name="Kurbessoian T."/>
            <person name="Stajich J.E."/>
        </authorList>
    </citation>
    <scope>NUCLEOTIDE SEQUENCE</scope>
    <source>
        <strain evidence="7">TK_41</strain>
    </source>
</reference>
<keyword evidence="6" id="KW-1133">Transmembrane helix</keyword>
<dbReference type="PANTHER" id="PTHR24305">
    <property type="entry name" value="CYTOCHROME P450"/>
    <property type="match status" value="1"/>
</dbReference>
<evidence type="ECO:0000256" key="6">
    <source>
        <dbReference type="SAM" id="Phobius"/>
    </source>
</evidence>
<dbReference type="InterPro" id="IPR050121">
    <property type="entry name" value="Cytochrome_P450_monoxygenase"/>
</dbReference>
<dbReference type="GO" id="GO:0020037">
    <property type="term" value="F:heme binding"/>
    <property type="evidence" value="ECO:0007669"/>
    <property type="project" value="InterPro"/>
</dbReference>
<comment type="similarity">
    <text evidence="2">Belongs to the cytochrome P450 family.</text>
</comment>
<dbReference type="AlphaFoldDB" id="A0AA39CF34"/>
<comment type="caution">
    <text evidence="7">The sequence shown here is derived from an EMBL/GenBank/DDBJ whole genome shotgun (WGS) entry which is preliminary data.</text>
</comment>
<dbReference type="GO" id="GO:0016705">
    <property type="term" value="F:oxidoreductase activity, acting on paired donors, with incorporation or reduction of molecular oxygen"/>
    <property type="evidence" value="ECO:0007669"/>
    <property type="project" value="InterPro"/>
</dbReference>
<dbReference type="InterPro" id="IPR036396">
    <property type="entry name" value="Cyt_P450_sf"/>
</dbReference>
<evidence type="ECO:0000256" key="3">
    <source>
        <dbReference type="ARBA" id="ARBA00022723"/>
    </source>
</evidence>
<keyword evidence="3 5" id="KW-0479">Metal-binding</keyword>
<evidence type="ECO:0008006" key="9">
    <source>
        <dbReference type="Google" id="ProtNLM"/>
    </source>
</evidence>
<keyword evidence="6" id="KW-0812">Transmembrane</keyword>
<keyword evidence="8" id="KW-1185">Reference proteome</keyword>
<sequence>MAMLDKMEVPLLLKHLRTSTVPAHSIWTVIASLSCTLLGFLIYRAYLHPLANIPGPFAAKLSGSWRNTRYWRGTWHDDIVEVHKKYGPVVRIAPNEVSVVDQQAMKLLYGHGFNAVKTEWYATWDPPIGAPAFFAVRDKKLHSFLRKRVSGAYTMSSILRYEPLIQECLNLLLRRLKKYAALGRPVNMSDWTNAFAFDVVGQLAYGSPLGHLETESDVMDLRKNIFNLFFLSANMGHYVGQMRNLTNPFTQRVVALFGARNPIAEFQEWSEAQVRARADALEKEDGKGESRSDMLEHFLNMKDAEGNRVRFEEVLSEALNLVGAGADTTSIAIRACIQAICSRKAVYKRLQAEIDEYYDKSELTEPITYLQCQTLPYLIAVTREAMRLLPSITYQLLRHAPDAGLTVDGKYIPPGTHVGMSPIAQNRDQKVWGDDAEEFRPERWLESEAKSRYLESNNMTFGGSGPRMCVGRNIALVEVHKSIAQLMRHFDMEIVNEEKPWHITSYWFAYQHDFMVQLKFRDEHPLLA</sequence>
<evidence type="ECO:0000256" key="4">
    <source>
        <dbReference type="ARBA" id="ARBA00023004"/>
    </source>
</evidence>
<keyword evidence="5" id="KW-0349">Heme</keyword>
<dbReference type="GO" id="GO:0005506">
    <property type="term" value="F:iron ion binding"/>
    <property type="evidence" value="ECO:0007669"/>
    <property type="project" value="InterPro"/>
</dbReference>
<dbReference type="Gene3D" id="1.10.630.10">
    <property type="entry name" value="Cytochrome P450"/>
    <property type="match status" value="1"/>
</dbReference>
<keyword evidence="4 5" id="KW-0408">Iron</keyword>
<gene>
    <name evidence="7" type="ORF">H2200_009827</name>
</gene>
<dbReference type="SUPFAM" id="SSF48264">
    <property type="entry name" value="Cytochrome P450"/>
    <property type="match status" value="1"/>
</dbReference>
<protein>
    <recommendedName>
        <fullName evidence="9">Pisatin demethylase</fullName>
    </recommendedName>
</protein>
<evidence type="ECO:0000256" key="5">
    <source>
        <dbReference type="PIRSR" id="PIRSR602401-1"/>
    </source>
</evidence>
<dbReference type="InterPro" id="IPR001128">
    <property type="entry name" value="Cyt_P450"/>
</dbReference>
<dbReference type="GO" id="GO:0004497">
    <property type="term" value="F:monooxygenase activity"/>
    <property type="evidence" value="ECO:0007669"/>
    <property type="project" value="InterPro"/>
</dbReference>
<evidence type="ECO:0000313" key="7">
    <source>
        <dbReference type="EMBL" id="KAJ9605978.1"/>
    </source>
</evidence>
<dbReference type="PROSITE" id="PS51257">
    <property type="entry name" value="PROKAR_LIPOPROTEIN"/>
    <property type="match status" value="1"/>
</dbReference>
<dbReference type="PRINTS" id="PR00463">
    <property type="entry name" value="EP450I"/>
</dbReference>
<evidence type="ECO:0000313" key="8">
    <source>
        <dbReference type="Proteomes" id="UP001172673"/>
    </source>
</evidence>
<dbReference type="EMBL" id="JAPDRK010000015">
    <property type="protein sequence ID" value="KAJ9605978.1"/>
    <property type="molecule type" value="Genomic_DNA"/>
</dbReference>
<comment type="cofactor">
    <cofactor evidence="1 5">
        <name>heme</name>
        <dbReference type="ChEBI" id="CHEBI:30413"/>
    </cofactor>
</comment>
<accession>A0AA39CF34</accession>
<organism evidence="7 8">
    <name type="scientific">Cladophialophora chaetospira</name>
    <dbReference type="NCBI Taxonomy" id="386627"/>
    <lineage>
        <taxon>Eukaryota</taxon>
        <taxon>Fungi</taxon>
        <taxon>Dikarya</taxon>
        <taxon>Ascomycota</taxon>
        <taxon>Pezizomycotina</taxon>
        <taxon>Eurotiomycetes</taxon>
        <taxon>Chaetothyriomycetidae</taxon>
        <taxon>Chaetothyriales</taxon>
        <taxon>Herpotrichiellaceae</taxon>
        <taxon>Cladophialophora</taxon>
    </lineage>
</organism>
<feature type="transmembrane region" description="Helical" evidence="6">
    <location>
        <begin position="21"/>
        <end position="43"/>
    </location>
</feature>
<dbReference type="InterPro" id="IPR002401">
    <property type="entry name" value="Cyt_P450_E_grp-I"/>
</dbReference>
<feature type="binding site" description="axial binding residue" evidence="5">
    <location>
        <position position="469"/>
    </location>
    <ligand>
        <name>heme</name>
        <dbReference type="ChEBI" id="CHEBI:30413"/>
    </ligand>
    <ligandPart>
        <name>Fe</name>
        <dbReference type="ChEBI" id="CHEBI:18248"/>
    </ligandPart>
</feature>
<dbReference type="PANTHER" id="PTHR24305:SF232">
    <property type="entry name" value="P450, PUTATIVE (EUROFUNG)-RELATED"/>
    <property type="match status" value="1"/>
</dbReference>
<dbReference type="Proteomes" id="UP001172673">
    <property type="component" value="Unassembled WGS sequence"/>
</dbReference>
<dbReference type="PRINTS" id="PR00385">
    <property type="entry name" value="P450"/>
</dbReference>
<dbReference type="CDD" id="cd11060">
    <property type="entry name" value="CYP57A1-like"/>
    <property type="match status" value="1"/>
</dbReference>
<evidence type="ECO:0000256" key="1">
    <source>
        <dbReference type="ARBA" id="ARBA00001971"/>
    </source>
</evidence>
<evidence type="ECO:0000256" key="2">
    <source>
        <dbReference type="ARBA" id="ARBA00010617"/>
    </source>
</evidence>